<evidence type="ECO:0000256" key="1">
    <source>
        <dbReference type="SAM" id="MobiDB-lite"/>
    </source>
</evidence>
<feature type="region of interest" description="Disordered" evidence="1">
    <location>
        <begin position="1"/>
        <end position="27"/>
    </location>
</feature>
<dbReference type="AlphaFoldDB" id="A0AAN7WC71"/>
<evidence type="ECO:0000313" key="2">
    <source>
        <dbReference type="EMBL" id="KAK5848058.1"/>
    </source>
</evidence>
<name>A0AAN7WC71_ELEMC</name>
<feature type="region of interest" description="Disordered" evidence="1">
    <location>
        <begin position="66"/>
        <end position="85"/>
    </location>
</feature>
<evidence type="ECO:0000313" key="3">
    <source>
        <dbReference type="Proteomes" id="UP001346869"/>
    </source>
</evidence>
<protein>
    <submittedName>
        <fullName evidence="2">Uncharacterized protein</fullName>
    </submittedName>
</protein>
<sequence>MGGDVTYSDVKTPQKKKKPIKQSRGSGAAAVYSEVKRDVCYREIVINTNRRRAAEVEMGGDVTYSDVKTPQKKKKPIKQSRGSGAAAVYSEVKRDVCYREIVINTNRRREIAPDPELLYSSVR</sequence>
<reference evidence="2 3" key="1">
    <citation type="journal article" date="2023" name="Genes (Basel)">
        <title>Chromosome-Level Genome Assembly and Circadian Gene Repertoire of the Patagonia Blennie Eleginops maclovinus-The Closest Ancestral Proxy of Antarctic Cryonotothenioids.</title>
        <authorList>
            <person name="Cheng C.C."/>
            <person name="Rivera-Colon A.G."/>
            <person name="Minhas B.F."/>
            <person name="Wilson L."/>
            <person name="Rayamajhi N."/>
            <person name="Vargas-Chacoff L."/>
            <person name="Catchen J.M."/>
        </authorList>
    </citation>
    <scope>NUCLEOTIDE SEQUENCE [LARGE SCALE GENOMIC DNA]</scope>
    <source>
        <strain evidence="2">JMC-PN-2008</strain>
    </source>
</reference>
<dbReference type="Proteomes" id="UP001346869">
    <property type="component" value="Unassembled WGS sequence"/>
</dbReference>
<comment type="caution">
    <text evidence="2">The sequence shown here is derived from an EMBL/GenBank/DDBJ whole genome shotgun (WGS) entry which is preliminary data.</text>
</comment>
<dbReference type="EMBL" id="JAUZQC010000025">
    <property type="protein sequence ID" value="KAK5848058.1"/>
    <property type="molecule type" value="Genomic_DNA"/>
</dbReference>
<proteinExistence type="predicted"/>
<reference evidence="2 3" key="2">
    <citation type="journal article" date="2023" name="Mol. Biol. Evol.">
        <title>Genomics of Secondarily Temperate Adaptation in the Only Non-Antarctic Icefish.</title>
        <authorList>
            <person name="Rivera-Colon A.G."/>
            <person name="Rayamajhi N."/>
            <person name="Minhas B.F."/>
            <person name="Madrigal G."/>
            <person name="Bilyk K.T."/>
            <person name="Yoon V."/>
            <person name="Hune M."/>
            <person name="Gregory S."/>
            <person name="Cheng C.H.C."/>
            <person name="Catchen J.M."/>
        </authorList>
    </citation>
    <scope>NUCLEOTIDE SEQUENCE [LARGE SCALE GENOMIC DNA]</scope>
    <source>
        <strain evidence="2">JMC-PN-2008</strain>
    </source>
</reference>
<organism evidence="2 3">
    <name type="scientific">Eleginops maclovinus</name>
    <name type="common">Patagonian blennie</name>
    <name type="synonym">Eleginus maclovinus</name>
    <dbReference type="NCBI Taxonomy" id="56733"/>
    <lineage>
        <taxon>Eukaryota</taxon>
        <taxon>Metazoa</taxon>
        <taxon>Chordata</taxon>
        <taxon>Craniata</taxon>
        <taxon>Vertebrata</taxon>
        <taxon>Euteleostomi</taxon>
        <taxon>Actinopterygii</taxon>
        <taxon>Neopterygii</taxon>
        <taxon>Teleostei</taxon>
        <taxon>Neoteleostei</taxon>
        <taxon>Acanthomorphata</taxon>
        <taxon>Eupercaria</taxon>
        <taxon>Perciformes</taxon>
        <taxon>Notothenioidei</taxon>
        <taxon>Eleginopidae</taxon>
        <taxon>Eleginops</taxon>
    </lineage>
</organism>
<accession>A0AAN7WC71</accession>
<gene>
    <name evidence="2" type="ORF">PBY51_005710</name>
</gene>
<keyword evidence="3" id="KW-1185">Reference proteome</keyword>